<dbReference type="PROSITE" id="PS50206">
    <property type="entry name" value="RHODANESE_3"/>
    <property type="match status" value="1"/>
</dbReference>
<accession>A0A8J3BP73</accession>
<dbReference type="SUPFAM" id="SSF52821">
    <property type="entry name" value="Rhodanese/Cell cycle control phosphatase"/>
    <property type="match status" value="1"/>
</dbReference>
<feature type="signal peptide" evidence="1">
    <location>
        <begin position="1"/>
        <end position="20"/>
    </location>
</feature>
<dbReference type="RefSeq" id="WP_229669504.1">
    <property type="nucleotide sequence ID" value="NZ_BMNR01000004.1"/>
</dbReference>
<dbReference type="PROSITE" id="PS51257">
    <property type="entry name" value="PROKAR_LIPOPROTEIN"/>
    <property type="match status" value="1"/>
</dbReference>
<keyword evidence="1" id="KW-0732">Signal</keyword>
<dbReference type="Gene3D" id="3.40.250.10">
    <property type="entry name" value="Rhodanese-like domain"/>
    <property type="match status" value="1"/>
</dbReference>
<dbReference type="InterPro" id="IPR001763">
    <property type="entry name" value="Rhodanese-like_dom"/>
</dbReference>
<proteinExistence type="predicted"/>
<dbReference type="InterPro" id="IPR036873">
    <property type="entry name" value="Rhodanese-like_dom_sf"/>
</dbReference>
<dbReference type="Proteomes" id="UP000612329">
    <property type="component" value="Unassembled WGS sequence"/>
</dbReference>
<comment type="caution">
    <text evidence="3">The sequence shown here is derived from an EMBL/GenBank/DDBJ whole genome shotgun (WGS) entry which is preliminary data.</text>
</comment>
<dbReference type="Pfam" id="PF00581">
    <property type="entry name" value="Rhodanese"/>
    <property type="match status" value="1"/>
</dbReference>
<evidence type="ECO:0000256" key="1">
    <source>
        <dbReference type="SAM" id="SignalP"/>
    </source>
</evidence>
<reference evidence="3" key="1">
    <citation type="journal article" date="2014" name="Int. J. Syst. Evol. Microbiol.">
        <title>Complete genome sequence of Corynebacterium casei LMG S-19264T (=DSM 44701T), isolated from a smear-ripened cheese.</title>
        <authorList>
            <consortium name="US DOE Joint Genome Institute (JGI-PGF)"/>
            <person name="Walter F."/>
            <person name="Albersmeier A."/>
            <person name="Kalinowski J."/>
            <person name="Ruckert C."/>
        </authorList>
    </citation>
    <scope>NUCLEOTIDE SEQUENCE</scope>
    <source>
        <strain evidence="3">JCM 12862</strain>
    </source>
</reference>
<gene>
    <name evidence="3" type="ORF">GCM10007962_20060</name>
</gene>
<dbReference type="CDD" id="cd00158">
    <property type="entry name" value="RHOD"/>
    <property type="match status" value="1"/>
</dbReference>
<feature type="domain" description="Rhodanese" evidence="2">
    <location>
        <begin position="44"/>
        <end position="134"/>
    </location>
</feature>
<name>A0A8J3BP73_9FLAO</name>
<evidence type="ECO:0000313" key="3">
    <source>
        <dbReference type="EMBL" id="GGK25778.1"/>
    </source>
</evidence>
<keyword evidence="4" id="KW-1185">Reference proteome</keyword>
<dbReference type="EMBL" id="BMNR01000004">
    <property type="protein sequence ID" value="GGK25778.1"/>
    <property type="molecule type" value="Genomic_DNA"/>
</dbReference>
<dbReference type="PANTHER" id="PTHR43031">
    <property type="entry name" value="FAD-DEPENDENT OXIDOREDUCTASE"/>
    <property type="match status" value="1"/>
</dbReference>
<organism evidence="3 4">
    <name type="scientific">Yeosuana aromativorans</name>
    <dbReference type="NCBI Taxonomy" id="288019"/>
    <lineage>
        <taxon>Bacteria</taxon>
        <taxon>Pseudomonadati</taxon>
        <taxon>Bacteroidota</taxon>
        <taxon>Flavobacteriia</taxon>
        <taxon>Flavobacteriales</taxon>
        <taxon>Flavobacteriaceae</taxon>
        <taxon>Yeosuana</taxon>
    </lineage>
</organism>
<evidence type="ECO:0000259" key="2">
    <source>
        <dbReference type="PROSITE" id="PS50206"/>
    </source>
</evidence>
<protein>
    <recommendedName>
        <fullName evidence="2">Rhodanese domain-containing protein</fullName>
    </recommendedName>
</protein>
<dbReference type="AlphaFoldDB" id="A0A8J3BP73"/>
<dbReference type="SMART" id="SM00450">
    <property type="entry name" value="RHOD"/>
    <property type="match status" value="1"/>
</dbReference>
<reference evidence="3" key="2">
    <citation type="submission" date="2020-09" db="EMBL/GenBank/DDBJ databases">
        <authorList>
            <person name="Sun Q."/>
            <person name="Ohkuma M."/>
        </authorList>
    </citation>
    <scope>NUCLEOTIDE SEQUENCE</scope>
    <source>
        <strain evidence="3">JCM 12862</strain>
    </source>
</reference>
<sequence>MGNIRSLAIVFLMISFAVLSSCKGQHDTDIIKDVTVEEMQTLLQMDNVQLVDVRTPEEYSTGFIANAQNIDYFSPTFDEDIKKLDKEKPVIVYCKSGGRSAKCSEKLLKAGFVKIYNLEGGITQWQHEGLKINNPN</sequence>
<dbReference type="PANTHER" id="PTHR43031:SF18">
    <property type="entry name" value="RHODANESE-RELATED SULFURTRANSFERASES"/>
    <property type="match status" value="1"/>
</dbReference>
<feature type="chain" id="PRO_5035181325" description="Rhodanese domain-containing protein" evidence="1">
    <location>
        <begin position="21"/>
        <end position="136"/>
    </location>
</feature>
<dbReference type="InterPro" id="IPR050229">
    <property type="entry name" value="GlpE_sulfurtransferase"/>
</dbReference>
<evidence type="ECO:0000313" key="4">
    <source>
        <dbReference type="Proteomes" id="UP000612329"/>
    </source>
</evidence>